<evidence type="ECO:0000313" key="2">
    <source>
        <dbReference type="Proteomes" id="UP000450917"/>
    </source>
</evidence>
<dbReference type="Pfam" id="PF06935">
    <property type="entry name" value="DUF1284"/>
    <property type="match status" value="1"/>
</dbReference>
<keyword evidence="2" id="KW-1185">Reference proteome</keyword>
<dbReference type="AlphaFoldDB" id="A0A7X2ZBZ3"/>
<proteinExistence type="predicted"/>
<accession>A0A7X2ZBZ3</accession>
<comment type="caution">
    <text evidence="1">The sequence shown here is derived from an EMBL/GenBank/DDBJ whole genome shotgun (WGS) entry which is preliminary data.</text>
</comment>
<dbReference type="RefSeq" id="WP_155615008.1">
    <property type="nucleotide sequence ID" value="NZ_WNZX01000012.1"/>
</dbReference>
<protein>
    <submittedName>
        <fullName evidence="1">DUF1284 domain-containing protein</fullName>
    </submittedName>
</protein>
<gene>
    <name evidence="1" type="ORF">GNP93_15295</name>
</gene>
<name>A0A7X2ZBZ3_9BACL</name>
<dbReference type="InterPro" id="IPR009702">
    <property type="entry name" value="DUF1284"/>
</dbReference>
<reference evidence="1 2" key="1">
    <citation type="submission" date="2019-11" db="EMBL/GenBank/DDBJ databases">
        <title>Draft genome sequences of five Paenibacillus species of dairy origin.</title>
        <authorList>
            <person name="Olajide A.M."/>
            <person name="Chen S."/>
            <person name="Lapointe G."/>
        </authorList>
    </citation>
    <scope>NUCLEOTIDE SEQUENCE [LARGE SCALE GENOMIC DNA]</scope>
    <source>
        <strain evidence="1 2">2CS3</strain>
    </source>
</reference>
<sequence length="139" mass="15478">MIRLRGHHLLCLLGYRGMGYSPDFCTNMTAIYERLREQTQTRVVLVEGPDDICAAYPKDKPPHCEETSVAHRDSRVLEKLGLRVGREMSWADVCGAVDETMEAGDIGRICAGCPWEPYGVCEDGVQRIKRGEELPPVGA</sequence>
<dbReference type="EMBL" id="WNZX01000012">
    <property type="protein sequence ID" value="MUG72036.1"/>
    <property type="molecule type" value="Genomic_DNA"/>
</dbReference>
<evidence type="ECO:0000313" key="1">
    <source>
        <dbReference type="EMBL" id="MUG72036.1"/>
    </source>
</evidence>
<organism evidence="1 2">
    <name type="scientific">Paenibacillus validus</name>
    <dbReference type="NCBI Taxonomy" id="44253"/>
    <lineage>
        <taxon>Bacteria</taxon>
        <taxon>Bacillati</taxon>
        <taxon>Bacillota</taxon>
        <taxon>Bacilli</taxon>
        <taxon>Bacillales</taxon>
        <taxon>Paenibacillaceae</taxon>
        <taxon>Paenibacillus</taxon>
    </lineage>
</organism>
<dbReference type="Proteomes" id="UP000450917">
    <property type="component" value="Unassembled WGS sequence"/>
</dbReference>